<protein>
    <submittedName>
        <fullName evidence="1">Uncharacterized protein</fullName>
    </submittedName>
</protein>
<proteinExistence type="predicted"/>
<keyword evidence="2" id="KW-1185">Reference proteome</keyword>
<sequence>MDNIDRQYSYSGEYQGRIICRNQRNTYYCQTEIKQAMQNTPTVKMVYAQDAENA</sequence>
<reference evidence="1 2" key="1">
    <citation type="submission" date="2023-11" db="EMBL/GenBank/DDBJ databases">
        <title>MicrobeMod: A computational toolkit for identifying prokaryotic methylation and restriction-modification with nanopore sequencing.</title>
        <authorList>
            <person name="Crits-Christoph A."/>
            <person name="Kang S.C."/>
            <person name="Lee H."/>
            <person name="Ostrov N."/>
        </authorList>
    </citation>
    <scope>NUCLEOTIDE SEQUENCE [LARGE SCALE GENOMIC DNA]</scope>
    <source>
        <strain evidence="1 2">ATCC BAA-2732</strain>
    </source>
</reference>
<comment type="caution">
    <text evidence="1">The sequence shown here is derived from an EMBL/GenBank/DDBJ whole genome shotgun (WGS) entry which is preliminary data.</text>
</comment>
<gene>
    <name evidence="1" type="ORF">SIL79_06700</name>
</gene>
<dbReference type="EMBL" id="JAWXXR010000001">
    <property type="protein sequence ID" value="MDX6016038.1"/>
    <property type="molecule type" value="Genomic_DNA"/>
</dbReference>
<accession>A0ABU4QB64</accession>
<organism evidence="1 2">
    <name type="scientific">Shewanella indica</name>
    <dbReference type="NCBI Taxonomy" id="768528"/>
    <lineage>
        <taxon>Bacteria</taxon>
        <taxon>Pseudomonadati</taxon>
        <taxon>Pseudomonadota</taxon>
        <taxon>Gammaproteobacteria</taxon>
        <taxon>Alteromonadales</taxon>
        <taxon>Shewanellaceae</taxon>
        <taxon>Shewanella</taxon>
    </lineage>
</organism>
<name>A0ABU4QB64_9GAMM</name>
<dbReference type="Proteomes" id="UP001272773">
    <property type="component" value="Unassembled WGS sequence"/>
</dbReference>
<evidence type="ECO:0000313" key="1">
    <source>
        <dbReference type="EMBL" id="MDX6016038.1"/>
    </source>
</evidence>
<evidence type="ECO:0000313" key="2">
    <source>
        <dbReference type="Proteomes" id="UP001272773"/>
    </source>
</evidence>